<proteinExistence type="predicted"/>
<name>A0ABU6Q837_9FABA</name>
<gene>
    <name evidence="2" type="ORF">PIB30_019605</name>
</gene>
<feature type="region of interest" description="Disordered" evidence="1">
    <location>
        <begin position="1"/>
        <end position="23"/>
    </location>
</feature>
<protein>
    <recommendedName>
        <fullName evidence="4">Reverse transcriptase domain-containing protein</fullName>
    </recommendedName>
</protein>
<dbReference type="Proteomes" id="UP001341840">
    <property type="component" value="Unassembled WGS sequence"/>
</dbReference>
<feature type="non-terminal residue" evidence="2">
    <location>
        <position position="1"/>
    </location>
</feature>
<evidence type="ECO:0000313" key="2">
    <source>
        <dbReference type="EMBL" id="MED6108014.1"/>
    </source>
</evidence>
<reference evidence="2 3" key="1">
    <citation type="journal article" date="2023" name="Plants (Basel)">
        <title>Bridging the Gap: Combining Genomics and Transcriptomics Approaches to Understand Stylosanthes scabra, an Orphan Legume from the Brazilian Caatinga.</title>
        <authorList>
            <person name="Ferreira-Neto J.R.C."/>
            <person name="da Silva M.D."/>
            <person name="Binneck E."/>
            <person name="de Melo N.F."/>
            <person name="da Silva R.H."/>
            <person name="de Melo A.L.T.M."/>
            <person name="Pandolfi V."/>
            <person name="Bustamante F.O."/>
            <person name="Brasileiro-Vidal A.C."/>
            <person name="Benko-Iseppon A.M."/>
        </authorList>
    </citation>
    <scope>NUCLEOTIDE SEQUENCE [LARGE SCALE GENOMIC DNA]</scope>
    <source>
        <tissue evidence="2">Leaves</tissue>
    </source>
</reference>
<dbReference type="EMBL" id="JASCZI010000061">
    <property type="protein sequence ID" value="MED6108014.1"/>
    <property type="molecule type" value="Genomic_DNA"/>
</dbReference>
<comment type="caution">
    <text evidence="2">The sequence shown here is derived from an EMBL/GenBank/DDBJ whole genome shotgun (WGS) entry which is preliminary data.</text>
</comment>
<sequence>PVFPTQEVIDISSGSNDDHEPQPQPIKILLEIGISNAPGTQDQPPTTLDKEFPLTARTMAVINSMDEHVIGPEPTTATPQTTQVIEDDFDEMIVGLMCHMLNREEGNRYEKLVYCLPPEILPMLNEFKKKLVMKIVMSKENSMRADAIATVQNMRVTRPTAAF</sequence>
<evidence type="ECO:0008006" key="4">
    <source>
        <dbReference type="Google" id="ProtNLM"/>
    </source>
</evidence>
<organism evidence="2 3">
    <name type="scientific">Stylosanthes scabra</name>
    <dbReference type="NCBI Taxonomy" id="79078"/>
    <lineage>
        <taxon>Eukaryota</taxon>
        <taxon>Viridiplantae</taxon>
        <taxon>Streptophyta</taxon>
        <taxon>Embryophyta</taxon>
        <taxon>Tracheophyta</taxon>
        <taxon>Spermatophyta</taxon>
        <taxon>Magnoliopsida</taxon>
        <taxon>eudicotyledons</taxon>
        <taxon>Gunneridae</taxon>
        <taxon>Pentapetalae</taxon>
        <taxon>rosids</taxon>
        <taxon>fabids</taxon>
        <taxon>Fabales</taxon>
        <taxon>Fabaceae</taxon>
        <taxon>Papilionoideae</taxon>
        <taxon>50 kb inversion clade</taxon>
        <taxon>dalbergioids sensu lato</taxon>
        <taxon>Dalbergieae</taxon>
        <taxon>Pterocarpus clade</taxon>
        <taxon>Stylosanthes</taxon>
    </lineage>
</organism>
<evidence type="ECO:0000313" key="3">
    <source>
        <dbReference type="Proteomes" id="UP001341840"/>
    </source>
</evidence>
<accession>A0ABU6Q837</accession>
<evidence type="ECO:0000256" key="1">
    <source>
        <dbReference type="SAM" id="MobiDB-lite"/>
    </source>
</evidence>
<keyword evidence="3" id="KW-1185">Reference proteome</keyword>